<name>A0A9N9LCS4_9HELO</name>
<feature type="compositionally biased region" description="Polar residues" evidence="1">
    <location>
        <begin position="345"/>
        <end position="367"/>
    </location>
</feature>
<proteinExistence type="predicted"/>
<dbReference type="EMBL" id="CAJVRM010000018">
    <property type="protein sequence ID" value="CAG8971388.1"/>
    <property type="molecule type" value="Genomic_DNA"/>
</dbReference>
<feature type="region of interest" description="Disordered" evidence="1">
    <location>
        <begin position="295"/>
        <end position="381"/>
    </location>
</feature>
<feature type="transmembrane region" description="Helical" evidence="2">
    <location>
        <begin position="184"/>
        <end position="203"/>
    </location>
</feature>
<keyword evidence="2" id="KW-1133">Transmembrane helix</keyword>
<keyword evidence="4" id="KW-1185">Reference proteome</keyword>
<accession>A0A9N9LCS4</accession>
<organism evidence="3 4">
    <name type="scientific">Hymenoscyphus albidus</name>
    <dbReference type="NCBI Taxonomy" id="595503"/>
    <lineage>
        <taxon>Eukaryota</taxon>
        <taxon>Fungi</taxon>
        <taxon>Dikarya</taxon>
        <taxon>Ascomycota</taxon>
        <taxon>Pezizomycotina</taxon>
        <taxon>Leotiomycetes</taxon>
        <taxon>Helotiales</taxon>
        <taxon>Helotiaceae</taxon>
        <taxon>Hymenoscyphus</taxon>
    </lineage>
</organism>
<feature type="transmembrane region" description="Helical" evidence="2">
    <location>
        <begin position="224"/>
        <end position="246"/>
    </location>
</feature>
<reference evidence="3" key="1">
    <citation type="submission" date="2021-07" db="EMBL/GenBank/DDBJ databases">
        <authorList>
            <person name="Durling M."/>
        </authorList>
    </citation>
    <scope>NUCLEOTIDE SEQUENCE</scope>
</reference>
<sequence length="381" mass="42477">MLSIPLFSFALDTGALFLTFIAGATVPILTVNTEKLKLNHWHNTQTNFPLHDVYKLYHLSYGAYNYIDDARAKLHTPHDNPEFHEGKRLDGELTPVSIFTKFDMSRIISDNSAKANFQNSAADGFKIPIDIQNHFTRNHHFAKNAGLLLMLVWFLCVVSNWVAYSMWRKNNPPPKWHWRRMICFSIGSFACSLSIAAILSTLVDQGEAVFNKHQSTGIYAKGDGLSLALFWMSFLLTVMSMTLWFLSWKAYHDAKEEIRDSVQPQPHDNVNHVDDDRMRNNGRIPFLHVNGGGIELHEMPPIPEESESINSASNEAVSPPSVTVLSTSSESSKDSQTKGDKANVPQPSVTVRPTSSKSSKDGSTVASDKSKDDSEPGGVLI</sequence>
<dbReference type="AlphaFoldDB" id="A0A9N9LCS4"/>
<dbReference type="OrthoDB" id="10298582at2759"/>
<dbReference type="Proteomes" id="UP000701801">
    <property type="component" value="Unassembled WGS sequence"/>
</dbReference>
<evidence type="ECO:0000256" key="1">
    <source>
        <dbReference type="SAM" id="MobiDB-lite"/>
    </source>
</evidence>
<evidence type="ECO:0000256" key="2">
    <source>
        <dbReference type="SAM" id="Phobius"/>
    </source>
</evidence>
<comment type="caution">
    <text evidence="3">The sequence shown here is derived from an EMBL/GenBank/DDBJ whole genome shotgun (WGS) entry which is preliminary data.</text>
</comment>
<feature type="compositionally biased region" description="Basic and acidic residues" evidence="1">
    <location>
        <begin position="269"/>
        <end position="279"/>
    </location>
</feature>
<gene>
    <name evidence="3" type="ORF">HYALB_00006938</name>
</gene>
<feature type="compositionally biased region" description="Basic and acidic residues" evidence="1">
    <location>
        <begin position="331"/>
        <end position="341"/>
    </location>
</feature>
<protein>
    <submittedName>
        <fullName evidence="3">Uncharacterized protein</fullName>
    </submittedName>
</protein>
<feature type="region of interest" description="Disordered" evidence="1">
    <location>
        <begin position="259"/>
        <end position="279"/>
    </location>
</feature>
<evidence type="ECO:0000313" key="4">
    <source>
        <dbReference type="Proteomes" id="UP000701801"/>
    </source>
</evidence>
<feature type="transmembrane region" description="Helical" evidence="2">
    <location>
        <begin position="145"/>
        <end position="164"/>
    </location>
</feature>
<evidence type="ECO:0000313" key="3">
    <source>
        <dbReference type="EMBL" id="CAG8971388.1"/>
    </source>
</evidence>
<keyword evidence="2" id="KW-0812">Transmembrane</keyword>
<feature type="compositionally biased region" description="Low complexity" evidence="1">
    <location>
        <begin position="308"/>
        <end position="330"/>
    </location>
</feature>
<feature type="transmembrane region" description="Helical" evidence="2">
    <location>
        <begin position="6"/>
        <end position="29"/>
    </location>
</feature>
<keyword evidence="2" id="KW-0472">Membrane</keyword>